<reference evidence="2" key="1">
    <citation type="journal article" date="2019" name="Int. J. Syst. Evol. Microbiol.">
        <title>The Global Catalogue of Microorganisms (GCM) 10K type strain sequencing project: providing services to taxonomists for standard genome sequencing and annotation.</title>
        <authorList>
            <consortium name="The Broad Institute Genomics Platform"/>
            <consortium name="The Broad Institute Genome Sequencing Center for Infectious Disease"/>
            <person name="Wu L."/>
            <person name="Ma J."/>
        </authorList>
    </citation>
    <scope>NUCLEOTIDE SEQUENCE [LARGE SCALE GENOMIC DNA]</scope>
    <source>
        <strain evidence="2">JCM 16365</strain>
    </source>
</reference>
<organism evidence="1 2">
    <name type="scientific">Microbacterium binotii</name>
    <dbReference type="NCBI Taxonomy" id="462710"/>
    <lineage>
        <taxon>Bacteria</taxon>
        <taxon>Bacillati</taxon>
        <taxon>Actinomycetota</taxon>
        <taxon>Actinomycetes</taxon>
        <taxon>Micrococcales</taxon>
        <taxon>Microbacteriaceae</taxon>
        <taxon>Microbacterium</taxon>
    </lineage>
</organism>
<protein>
    <submittedName>
        <fullName evidence="1">Uncharacterized protein</fullName>
    </submittedName>
</protein>
<proteinExistence type="predicted"/>
<dbReference type="RefSeq" id="WP_344228417.1">
    <property type="nucleotide sequence ID" value="NZ_BAAARI010000011.1"/>
</dbReference>
<dbReference type="EMBL" id="BAAARI010000011">
    <property type="protein sequence ID" value="GAA2577477.1"/>
    <property type="molecule type" value="Genomic_DNA"/>
</dbReference>
<evidence type="ECO:0000313" key="2">
    <source>
        <dbReference type="Proteomes" id="UP001500274"/>
    </source>
</evidence>
<dbReference type="Proteomes" id="UP001500274">
    <property type="component" value="Unassembled WGS sequence"/>
</dbReference>
<accession>A0ABP6BM55</accession>
<name>A0ABP6BM55_9MICO</name>
<evidence type="ECO:0000313" key="1">
    <source>
        <dbReference type="EMBL" id="GAA2577477.1"/>
    </source>
</evidence>
<gene>
    <name evidence="1" type="ORF">GCM10009862_15990</name>
</gene>
<sequence>MSRADEAAWLDYVAGEVAGFHDHCGGVTYLWAATPAATAAIARLGGDPARAAFTGPWHVIRKHLTHEFRQWVEEYEGTERLTLSEWRVRAVAERSEVAWMDSAAYTLGQLEELRRLTAERDALVIEASRRGATKVAIAAAVGLSRQQVHAIVGAADAAPIAPVTPIRADVAEVAADAGEWRRLASGEWVEVI</sequence>
<keyword evidence="2" id="KW-1185">Reference proteome</keyword>
<comment type="caution">
    <text evidence="1">The sequence shown here is derived from an EMBL/GenBank/DDBJ whole genome shotgun (WGS) entry which is preliminary data.</text>
</comment>